<proteinExistence type="predicted"/>
<organism evidence="2 3">
    <name type="scientific">Pleurodeles waltl</name>
    <name type="common">Iberian ribbed newt</name>
    <dbReference type="NCBI Taxonomy" id="8319"/>
    <lineage>
        <taxon>Eukaryota</taxon>
        <taxon>Metazoa</taxon>
        <taxon>Chordata</taxon>
        <taxon>Craniata</taxon>
        <taxon>Vertebrata</taxon>
        <taxon>Euteleostomi</taxon>
        <taxon>Amphibia</taxon>
        <taxon>Batrachia</taxon>
        <taxon>Caudata</taxon>
        <taxon>Salamandroidea</taxon>
        <taxon>Salamandridae</taxon>
        <taxon>Pleurodelinae</taxon>
        <taxon>Pleurodeles</taxon>
    </lineage>
</organism>
<dbReference type="Proteomes" id="UP001066276">
    <property type="component" value="Chromosome 5"/>
</dbReference>
<name>A0AAV7S1S9_PLEWA</name>
<feature type="region of interest" description="Disordered" evidence="1">
    <location>
        <begin position="77"/>
        <end position="96"/>
    </location>
</feature>
<protein>
    <submittedName>
        <fullName evidence="2">Uncharacterized protein</fullName>
    </submittedName>
</protein>
<feature type="compositionally biased region" description="Basic and acidic residues" evidence="1">
    <location>
        <begin position="82"/>
        <end position="96"/>
    </location>
</feature>
<gene>
    <name evidence="2" type="ORF">NDU88_010624</name>
</gene>
<evidence type="ECO:0000256" key="1">
    <source>
        <dbReference type="SAM" id="MobiDB-lite"/>
    </source>
</evidence>
<dbReference type="AlphaFoldDB" id="A0AAV7S1S9"/>
<sequence length="96" mass="11103">MLLWDRRLGTTSIVTVHEDTHVMAEWERQHYIAPWRPPSDIAGRKKQVYGAQEEQTGPSWMGAYESEDHTVLEFDEESLEEGELHNGNELHKGAAW</sequence>
<evidence type="ECO:0000313" key="3">
    <source>
        <dbReference type="Proteomes" id="UP001066276"/>
    </source>
</evidence>
<evidence type="ECO:0000313" key="2">
    <source>
        <dbReference type="EMBL" id="KAJ1157927.1"/>
    </source>
</evidence>
<reference evidence="2" key="1">
    <citation type="journal article" date="2022" name="bioRxiv">
        <title>Sequencing and chromosome-scale assembly of the giantPleurodeles waltlgenome.</title>
        <authorList>
            <person name="Brown T."/>
            <person name="Elewa A."/>
            <person name="Iarovenko S."/>
            <person name="Subramanian E."/>
            <person name="Araus A.J."/>
            <person name="Petzold A."/>
            <person name="Susuki M."/>
            <person name="Suzuki K.-i.T."/>
            <person name="Hayashi T."/>
            <person name="Toyoda A."/>
            <person name="Oliveira C."/>
            <person name="Osipova E."/>
            <person name="Leigh N.D."/>
            <person name="Simon A."/>
            <person name="Yun M.H."/>
        </authorList>
    </citation>
    <scope>NUCLEOTIDE SEQUENCE</scope>
    <source>
        <strain evidence="2">20211129_DDA</strain>
        <tissue evidence="2">Liver</tissue>
    </source>
</reference>
<comment type="caution">
    <text evidence="2">The sequence shown here is derived from an EMBL/GenBank/DDBJ whole genome shotgun (WGS) entry which is preliminary data.</text>
</comment>
<dbReference type="EMBL" id="JANPWB010000009">
    <property type="protein sequence ID" value="KAJ1157927.1"/>
    <property type="molecule type" value="Genomic_DNA"/>
</dbReference>
<keyword evidence="3" id="KW-1185">Reference proteome</keyword>
<accession>A0AAV7S1S9</accession>